<dbReference type="Gene3D" id="3.40.50.1000">
    <property type="entry name" value="HAD superfamily/HAD-like"/>
    <property type="match status" value="1"/>
</dbReference>
<evidence type="ECO:0000256" key="2">
    <source>
        <dbReference type="SAM" id="MobiDB-lite"/>
    </source>
</evidence>
<evidence type="ECO:0000313" key="6">
    <source>
        <dbReference type="Proteomes" id="UP000297963"/>
    </source>
</evidence>
<dbReference type="EMBL" id="SOFE01000003">
    <property type="protein sequence ID" value="TFB88800.1"/>
    <property type="molecule type" value="Genomic_DNA"/>
</dbReference>
<evidence type="ECO:0000256" key="1">
    <source>
        <dbReference type="ARBA" id="ARBA00009589"/>
    </source>
</evidence>
<dbReference type="GO" id="GO:0009223">
    <property type="term" value="P:pyrimidine deoxyribonucleotide catabolic process"/>
    <property type="evidence" value="ECO:0007669"/>
    <property type="project" value="TreeGrafter"/>
</dbReference>
<name>A0A1I3CG26_9MICO</name>
<dbReference type="AlphaFoldDB" id="A0A1I3CG26"/>
<dbReference type="PANTHER" id="PTHR16504">
    <property type="entry name" value="5'(3')-DEOXYRIBONUCLEOTIDASE"/>
    <property type="match status" value="1"/>
</dbReference>
<reference evidence="4 6" key="2">
    <citation type="submission" date="2019-03" db="EMBL/GenBank/DDBJ databases">
        <title>Genomics of glacier-inhabiting Cryobacterium strains.</title>
        <authorList>
            <person name="Liu Q."/>
            <person name="Xin Y.-H."/>
        </authorList>
    </citation>
    <scope>NUCLEOTIDE SEQUENCE [LARGE SCALE GENOMIC DNA]</scope>
    <source>
        <strain evidence="4 6">Hh34</strain>
    </source>
</reference>
<dbReference type="Proteomes" id="UP000199681">
    <property type="component" value="Unassembled WGS sequence"/>
</dbReference>
<evidence type="ECO:0000313" key="5">
    <source>
        <dbReference type="Proteomes" id="UP000199681"/>
    </source>
</evidence>
<proteinExistence type="inferred from homology"/>
<feature type="compositionally biased region" description="Polar residues" evidence="2">
    <location>
        <begin position="172"/>
        <end position="183"/>
    </location>
</feature>
<evidence type="ECO:0000313" key="4">
    <source>
        <dbReference type="EMBL" id="TFB88800.1"/>
    </source>
</evidence>
<dbReference type="EMBL" id="FOPW01000013">
    <property type="protein sequence ID" value="SFH73159.1"/>
    <property type="molecule type" value="Genomic_DNA"/>
</dbReference>
<feature type="region of interest" description="Disordered" evidence="2">
    <location>
        <begin position="159"/>
        <end position="183"/>
    </location>
</feature>
<dbReference type="SUPFAM" id="SSF56784">
    <property type="entry name" value="HAD-like"/>
    <property type="match status" value="1"/>
</dbReference>
<sequence length="183" mass="20878">MKKILYIDLDNTLVNVQSGIDRLTNAEYSRYEKRLDEVPGVFARMEPISGAIEAFRTLAKSFDTYILSMAPWGNASAWQHKLEWVQEHLGADATGPAYKRLILSHHKHLNRGDFLVDDGMAVGADRFEGELIKFLTPKFADWHTVTRYLLERAETPLRSDPRAKRESRSLRSSDLQTVVSSAR</sequence>
<accession>A0A1I3CG26</accession>
<feature type="compositionally biased region" description="Basic and acidic residues" evidence="2">
    <location>
        <begin position="159"/>
        <end position="171"/>
    </location>
</feature>
<dbReference type="PANTHER" id="PTHR16504:SF4">
    <property type="entry name" value="5'(3')-DEOXYRIBONUCLEOTIDASE"/>
    <property type="match status" value="1"/>
</dbReference>
<dbReference type="InterPro" id="IPR036412">
    <property type="entry name" value="HAD-like_sf"/>
</dbReference>
<evidence type="ECO:0000313" key="3">
    <source>
        <dbReference type="EMBL" id="SFH73159.1"/>
    </source>
</evidence>
<comment type="caution">
    <text evidence="4">The sequence shown here is derived from an EMBL/GenBank/DDBJ whole genome shotgun (WGS) entry which is preliminary data.</text>
</comment>
<protein>
    <submittedName>
        <fullName evidence="3">5'(3')-deoxyribonucleotidase</fullName>
    </submittedName>
</protein>
<dbReference type="STRING" id="995038.SAMN05216274_11317"/>
<keyword evidence="5" id="KW-1185">Reference proteome</keyword>
<dbReference type="InterPro" id="IPR023214">
    <property type="entry name" value="HAD_sf"/>
</dbReference>
<reference evidence="3 5" key="1">
    <citation type="submission" date="2016-10" db="EMBL/GenBank/DDBJ databases">
        <authorList>
            <person name="Varghese N."/>
            <person name="Submissions S."/>
        </authorList>
    </citation>
    <scope>NUCLEOTIDE SEQUENCE [LARGE SCALE GENOMIC DNA]</scope>
    <source>
        <strain evidence="3 5">GMCC 1.11211</strain>
    </source>
</reference>
<gene>
    <name evidence="4" type="ORF">E3O11_01820</name>
    <name evidence="3" type="ORF">SAMN05216274_11317</name>
</gene>
<dbReference type="Pfam" id="PF06941">
    <property type="entry name" value="NT5C"/>
    <property type="match status" value="1"/>
</dbReference>
<comment type="similarity">
    <text evidence="1">Belongs to the 5'(3')-deoxyribonucleotidase family.</text>
</comment>
<dbReference type="InterPro" id="IPR010708">
    <property type="entry name" value="5'(3')-deoxyribonucleotidase"/>
</dbReference>
<organism evidence="4 6">
    <name type="scientific">Cryobacterium levicorallinum</name>
    <dbReference type="NCBI Taxonomy" id="995038"/>
    <lineage>
        <taxon>Bacteria</taxon>
        <taxon>Bacillati</taxon>
        <taxon>Actinomycetota</taxon>
        <taxon>Actinomycetes</taxon>
        <taxon>Micrococcales</taxon>
        <taxon>Microbacteriaceae</taxon>
        <taxon>Cryobacterium</taxon>
    </lineage>
</organism>
<dbReference type="GO" id="GO:0008253">
    <property type="term" value="F:5'-nucleotidase activity"/>
    <property type="evidence" value="ECO:0007669"/>
    <property type="project" value="InterPro"/>
</dbReference>
<dbReference type="RefSeq" id="WP_092451244.1">
    <property type="nucleotide sequence ID" value="NZ_BKAC01000013.1"/>
</dbReference>
<dbReference type="Proteomes" id="UP000297963">
    <property type="component" value="Unassembled WGS sequence"/>
</dbReference>